<dbReference type="InterPro" id="IPR039420">
    <property type="entry name" value="WalR-like"/>
</dbReference>
<dbReference type="Pfam" id="PF00196">
    <property type="entry name" value="GerE"/>
    <property type="match status" value="1"/>
</dbReference>
<dbReference type="InterPro" id="IPR000792">
    <property type="entry name" value="Tscrpt_reg_LuxR_C"/>
</dbReference>
<dbReference type="InterPro" id="IPR016032">
    <property type="entry name" value="Sig_transdc_resp-reg_C-effctor"/>
</dbReference>
<accession>A0A7W7FT51</accession>
<comment type="caution">
    <text evidence="8">The sequence shown here is derived from an EMBL/GenBank/DDBJ whole genome shotgun (WGS) entry which is preliminary data.</text>
</comment>
<keyword evidence="3 8" id="KW-0238">DNA-binding</keyword>
<dbReference type="AlphaFoldDB" id="A0A7W7FT51"/>
<dbReference type="GO" id="GO:0000160">
    <property type="term" value="P:phosphorelay signal transduction system"/>
    <property type="evidence" value="ECO:0007669"/>
    <property type="project" value="InterPro"/>
</dbReference>
<dbReference type="PROSITE" id="PS00622">
    <property type="entry name" value="HTH_LUXR_1"/>
    <property type="match status" value="1"/>
</dbReference>
<dbReference type="PROSITE" id="PS50110">
    <property type="entry name" value="RESPONSE_REGULATORY"/>
    <property type="match status" value="1"/>
</dbReference>
<dbReference type="PANTHER" id="PTHR43214:SF24">
    <property type="entry name" value="TRANSCRIPTIONAL REGULATORY PROTEIN NARL-RELATED"/>
    <property type="match status" value="1"/>
</dbReference>
<dbReference type="SUPFAM" id="SSF46894">
    <property type="entry name" value="C-terminal effector domain of the bipartite response regulators"/>
    <property type="match status" value="1"/>
</dbReference>
<feature type="domain" description="Response regulatory" evidence="7">
    <location>
        <begin position="3"/>
        <end position="124"/>
    </location>
</feature>
<organism evidence="8 9">
    <name type="scientific">Crossiella cryophila</name>
    <dbReference type="NCBI Taxonomy" id="43355"/>
    <lineage>
        <taxon>Bacteria</taxon>
        <taxon>Bacillati</taxon>
        <taxon>Actinomycetota</taxon>
        <taxon>Actinomycetes</taxon>
        <taxon>Pseudonocardiales</taxon>
        <taxon>Pseudonocardiaceae</taxon>
        <taxon>Crossiella</taxon>
    </lineage>
</organism>
<evidence type="ECO:0000256" key="1">
    <source>
        <dbReference type="ARBA" id="ARBA00022553"/>
    </source>
</evidence>
<keyword evidence="2" id="KW-0805">Transcription regulation</keyword>
<evidence type="ECO:0000256" key="3">
    <source>
        <dbReference type="ARBA" id="ARBA00023125"/>
    </source>
</evidence>
<dbReference type="EMBL" id="JACHMH010000001">
    <property type="protein sequence ID" value="MBB4677766.1"/>
    <property type="molecule type" value="Genomic_DNA"/>
</dbReference>
<dbReference type="CDD" id="cd17535">
    <property type="entry name" value="REC_NarL-like"/>
    <property type="match status" value="1"/>
</dbReference>
<dbReference type="GO" id="GO:0006355">
    <property type="term" value="P:regulation of DNA-templated transcription"/>
    <property type="evidence" value="ECO:0007669"/>
    <property type="project" value="InterPro"/>
</dbReference>
<dbReference type="SMART" id="SM00421">
    <property type="entry name" value="HTH_LUXR"/>
    <property type="match status" value="1"/>
</dbReference>
<dbReference type="InterPro" id="IPR011006">
    <property type="entry name" value="CheY-like_superfamily"/>
</dbReference>
<keyword evidence="9" id="KW-1185">Reference proteome</keyword>
<reference evidence="8 9" key="1">
    <citation type="submission" date="2020-08" db="EMBL/GenBank/DDBJ databases">
        <title>Sequencing the genomes of 1000 actinobacteria strains.</title>
        <authorList>
            <person name="Klenk H.-P."/>
        </authorList>
    </citation>
    <scope>NUCLEOTIDE SEQUENCE [LARGE SCALE GENOMIC DNA]</scope>
    <source>
        <strain evidence="8 9">DSM 44230</strain>
    </source>
</reference>
<dbReference type="InterPro" id="IPR001789">
    <property type="entry name" value="Sig_transdc_resp-reg_receiver"/>
</dbReference>
<dbReference type="PANTHER" id="PTHR43214">
    <property type="entry name" value="TWO-COMPONENT RESPONSE REGULATOR"/>
    <property type="match status" value="1"/>
</dbReference>
<dbReference type="Proteomes" id="UP000533598">
    <property type="component" value="Unassembled WGS sequence"/>
</dbReference>
<dbReference type="Pfam" id="PF00072">
    <property type="entry name" value="Response_reg"/>
    <property type="match status" value="1"/>
</dbReference>
<proteinExistence type="predicted"/>
<evidence type="ECO:0000313" key="9">
    <source>
        <dbReference type="Proteomes" id="UP000533598"/>
    </source>
</evidence>
<dbReference type="PRINTS" id="PR00038">
    <property type="entry name" value="HTHLUXR"/>
</dbReference>
<sequence length="227" mass="24487">MVGVLLVDDQPLLRLGFRSVLNPEPDLEVLGEAGGGAEAVTMTRALRPDVVLMDVRMPGMDGIEATRRIIADGSPAKVVVLTTFDLDEYVYDALRAGASCQKNNPSLLKDAAPAELLHGIRVVAAGESALAPAVTRRLIARFAEQVPVPERPDPLAALPDPLTGREHEVLRALAKGLSNREIGARLHLSELTIKVHVGRILTKLGLRDRAQVIVFAYEHGIVRPGRE</sequence>
<dbReference type="RefSeq" id="WP_221489970.1">
    <property type="nucleotide sequence ID" value="NZ_BAAAUI010000002.1"/>
</dbReference>
<protein>
    <submittedName>
        <fullName evidence="8">DNA-binding NarL/FixJ family response regulator</fullName>
    </submittedName>
</protein>
<evidence type="ECO:0000256" key="2">
    <source>
        <dbReference type="ARBA" id="ARBA00023015"/>
    </source>
</evidence>
<dbReference type="PROSITE" id="PS50043">
    <property type="entry name" value="HTH_LUXR_2"/>
    <property type="match status" value="1"/>
</dbReference>
<evidence type="ECO:0000259" key="7">
    <source>
        <dbReference type="PROSITE" id="PS50110"/>
    </source>
</evidence>
<dbReference type="SUPFAM" id="SSF52172">
    <property type="entry name" value="CheY-like"/>
    <property type="match status" value="1"/>
</dbReference>
<name>A0A7W7FT51_9PSEU</name>
<evidence type="ECO:0000256" key="4">
    <source>
        <dbReference type="ARBA" id="ARBA00023163"/>
    </source>
</evidence>
<dbReference type="SMART" id="SM00448">
    <property type="entry name" value="REC"/>
    <property type="match status" value="1"/>
</dbReference>
<evidence type="ECO:0000313" key="8">
    <source>
        <dbReference type="EMBL" id="MBB4677766.1"/>
    </source>
</evidence>
<dbReference type="InterPro" id="IPR058245">
    <property type="entry name" value="NreC/VraR/RcsB-like_REC"/>
</dbReference>
<dbReference type="Gene3D" id="3.40.50.2300">
    <property type="match status" value="1"/>
</dbReference>
<gene>
    <name evidence="8" type="ORF">HNR67_003884</name>
</gene>
<keyword evidence="4" id="KW-0804">Transcription</keyword>
<feature type="modified residue" description="4-aspartylphosphate" evidence="5">
    <location>
        <position position="54"/>
    </location>
</feature>
<evidence type="ECO:0000259" key="6">
    <source>
        <dbReference type="PROSITE" id="PS50043"/>
    </source>
</evidence>
<dbReference type="GO" id="GO:0003677">
    <property type="term" value="F:DNA binding"/>
    <property type="evidence" value="ECO:0007669"/>
    <property type="project" value="UniProtKB-KW"/>
</dbReference>
<dbReference type="CDD" id="cd06170">
    <property type="entry name" value="LuxR_C_like"/>
    <property type="match status" value="1"/>
</dbReference>
<keyword evidence="1 5" id="KW-0597">Phosphoprotein</keyword>
<feature type="domain" description="HTH luxR-type" evidence="6">
    <location>
        <begin position="155"/>
        <end position="220"/>
    </location>
</feature>
<evidence type="ECO:0000256" key="5">
    <source>
        <dbReference type="PROSITE-ProRule" id="PRU00169"/>
    </source>
</evidence>